<organism evidence="1 2">
    <name type="scientific">Alteromonas naphthalenivorans</name>
    <dbReference type="NCBI Taxonomy" id="715451"/>
    <lineage>
        <taxon>Bacteria</taxon>
        <taxon>Pseudomonadati</taxon>
        <taxon>Pseudomonadota</taxon>
        <taxon>Gammaproteobacteria</taxon>
        <taxon>Alteromonadales</taxon>
        <taxon>Alteromonadaceae</taxon>
        <taxon>Alteromonas/Salinimonas group</taxon>
        <taxon>Alteromonas</taxon>
    </lineage>
</organism>
<gene>
    <name evidence="1" type="ordered locus">ambt_07840</name>
</gene>
<dbReference type="AlphaFoldDB" id="F5Z7Q3"/>
<reference evidence="1 2" key="1">
    <citation type="journal article" date="2011" name="J. Bacteriol.">
        <title>Complete genome sequence of the polycyclic aromatic hydrocarbon-degrading bacterium Alteromonas sp. strain SN2.</title>
        <authorList>
            <person name="Jin H.M."/>
            <person name="Jeong H."/>
            <person name="Moon E.J."/>
            <person name="Math R.K."/>
            <person name="Lee K."/>
            <person name="Kim H.J."/>
            <person name="Jeon C.O."/>
            <person name="Oh T.K."/>
            <person name="Kim J.F."/>
        </authorList>
    </citation>
    <scope>NUCLEOTIDE SEQUENCE [LARGE SCALE GENOMIC DNA]</scope>
    <source>
        <strain evidence="2">JCM 17741 / KACC 18427 / KCTC 11700BP / SN2</strain>
    </source>
</reference>
<name>F5Z7Q3_ALTNA</name>
<accession>F5Z7Q3</accession>
<dbReference type="InterPro" id="IPR021879">
    <property type="entry name" value="VC2046_fam"/>
</dbReference>
<dbReference type="Pfam" id="PF11993">
    <property type="entry name" value="VC2046"/>
    <property type="match status" value="1"/>
</dbReference>
<dbReference type="HOGENOM" id="CLU_1465317_0_0_6"/>
<protein>
    <submittedName>
        <fullName evidence="1">Fumarate reductase flavoprotein subunit</fullName>
    </submittedName>
</protein>
<keyword evidence="2" id="KW-1185">Reference proteome</keyword>
<sequence length="176" mass="19512">MSDNDINVNKSIDPSMAWEWNGTLSKAAGNATLFALYLAMQQSALADTISIESPNEDEATSGITQRLEALNFYRRAPLCASESDWLHMNRLSQTIAHQVALHEPISLQFDEVRLHNEMHPVPLAQTNDAKKISQDIITNCSLATQKRIAATYSTSIDEDNTMLSDIIEQSESFLAA</sequence>
<dbReference type="EMBL" id="CP002339">
    <property type="protein sequence ID" value="AEF03096.1"/>
    <property type="molecule type" value="Genomic_DNA"/>
</dbReference>
<evidence type="ECO:0000313" key="1">
    <source>
        <dbReference type="EMBL" id="AEF03096.1"/>
    </source>
</evidence>
<evidence type="ECO:0000313" key="2">
    <source>
        <dbReference type="Proteomes" id="UP000000683"/>
    </source>
</evidence>
<dbReference type="KEGG" id="alt:ambt_07840"/>
<proteinExistence type="predicted"/>
<dbReference type="Proteomes" id="UP000000683">
    <property type="component" value="Chromosome"/>
</dbReference>